<dbReference type="InterPro" id="IPR007110">
    <property type="entry name" value="Ig-like_dom"/>
</dbReference>
<keyword evidence="3" id="KW-0677">Repeat</keyword>
<keyword evidence="6" id="KW-0325">Glycoprotein</keyword>
<dbReference type="InterPro" id="IPR003599">
    <property type="entry name" value="Ig_sub"/>
</dbReference>
<feature type="transmembrane region" description="Helical" evidence="8">
    <location>
        <begin position="236"/>
        <end position="262"/>
    </location>
</feature>
<dbReference type="GO" id="GO:0016301">
    <property type="term" value="F:kinase activity"/>
    <property type="evidence" value="ECO:0007669"/>
    <property type="project" value="UniProtKB-KW"/>
</dbReference>
<name>A0A2B4SHY8_STYPI</name>
<protein>
    <submittedName>
        <fullName evidence="10">Tyrosine-protein kinase-like otk</fullName>
    </submittedName>
</protein>
<evidence type="ECO:0000256" key="2">
    <source>
        <dbReference type="ARBA" id="ARBA00022475"/>
    </source>
</evidence>
<evidence type="ECO:0000256" key="5">
    <source>
        <dbReference type="ARBA" id="ARBA00023157"/>
    </source>
</evidence>
<feature type="domain" description="Ig-like" evidence="9">
    <location>
        <begin position="51"/>
        <end position="133"/>
    </location>
</feature>
<dbReference type="AlphaFoldDB" id="A0A2B4SHY8"/>
<evidence type="ECO:0000259" key="9">
    <source>
        <dbReference type="PROSITE" id="PS50835"/>
    </source>
</evidence>
<keyword evidence="7" id="KW-0393">Immunoglobulin domain</keyword>
<dbReference type="SUPFAM" id="SSF48726">
    <property type="entry name" value="Immunoglobulin"/>
    <property type="match status" value="2"/>
</dbReference>
<comment type="subcellular location">
    <subcellularLocation>
        <location evidence="1">Cell membrane</location>
    </subcellularLocation>
</comment>
<dbReference type="STRING" id="50429.A0A2B4SHY8"/>
<keyword evidence="8" id="KW-0812">Transmembrane</keyword>
<dbReference type="InterPro" id="IPR003598">
    <property type="entry name" value="Ig_sub2"/>
</dbReference>
<evidence type="ECO:0000256" key="7">
    <source>
        <dbReference type="ARBA" id="ARBA00023319"/>
    </source>
</evidence>
<dbReference type="Proteomes" id="UP000225706">
    <property type="component" value="Unassembled WGS sequence"/>
</dbReference>
<dbReference type="OrthoDB" id="10039395at2759"/>
<keyword evidence="5" id="KW-1015">Disulfide bond</keyword>
<accession>A0A2B4SHY8</accession>
<keyword evidence="2" id="KW-1003">Cell membrane</keyword>
<dbReference type="GO" id="GO:0005886">
    <property type="term" value="C:plasma membrane"/>
    <property type="evidence" value="ECO:0007669"/>
    <property type="project" value="UniProtKB-SubCell"/>
</dbReference>
<proteinExistence type="predicted"/>
<evidence type="ECO:0000256" key="6">
    <source>
        <dbReference type="ARBA" id="ARBA00023180"/>
    </source>
</evidence>
<evidence type="ECO:0000256" key="8">
    <source>
        <dbReference type="SAM" id="Phobius"/>
    </source>
</evidence>
<dbReference type="PROSITE" id="PS50835">
    <property type="entry name" value="IG_LIKE"/>
    <property type="match status" value="2"/>
</dbReference>
<keyword evidence="8" id="KW-1133">Transmembrane helix</keyword>
<organism evidence="10 11">
    <name type="scientific">Stylophora pistillata</name>
    <name type="common">Smooth cauliflower coral</name>
    <dbReference type="NCBI Taxonomy" id="50429"/>
    <lineage>
        <taxon>Eukaryota</taxon>
        <taxon>Metazoa</taxon>
        <taxon>Cnidaria</taxon>
        <taxon>Anthozoa</taxon>
        <taxon>Hexacorallia</taxon>
        <taxon>Scleractinia</taxon>
        <taxon>Astrocoeniina</taxon>
        <taxon>Pocilloporidae</taxon>
        <taxon>Stylophora</taxon>
    </lineage>
</organism>
<gene>
    <name evidence="10" type="primary">otk</name>
    <name evidence="10" type="ORF">AWC38_SpisGene6246</name>
</gene>
<sequence length="321" mass="36067">MKSRCYISLEASAFGSGSRKKGKDVQRTLSNGYIVRWTVVREVEGSSPEPPKIISRSPQIVYVVKGMKLVLECYAVGYPLPQVTWMRDNKLLKNKTSTYANFERQTATMEDNGSYTCRAENSLGYDNHTVQVIVIEPPKIISKSLLTVYVVKDMKLVLECYAVGYPLPQVTWTRDNKLLKNETSTYANFERQTATMEDNGSYTCRAKNSLGYDNHTVRVIVIGKEDVESPIDCNKLLIVVIVLIVLLFGVLVIAFAVIFCLVQKNKKLDLLSKNSSDEQKDEDGSLELLPNPVVRKDLSQPVDSYLKSDVSLPVYLDATEL</sequence>
<keyword evidence="10" id="KW-0808">Transferase</keyword>
<keyword evidence="10" id="KW-0418">Kinase</keyword>
<dbReference type="InterPro" id="IPR013783">
    <property type="entry name" value="Ig-like_fold"/>
</dbReference>
<reference evidence="11" key="1">
    <citation type="journal article" date="2017" name="bioRxiv">
        <title>Comparative analysis of the genomes of Stylophora pistillata and Acropora digitifera provides evidence for extensive differences between species of corals.</title>
        <authorList>
            <person name="Voolstra C.R."/>
            <person name="Li Y."/>
            <person name="Liew Y.J."/>
            <person name="Baumgarten S."/>
            <person name="Zoccola D."/>
            <person name="Flot J.-F."/>
            <person name="Tambutte S."/>
            <person name="Allemand D."/>
            <person name="Aranda M."/>
        </authorList>
    </citation>
    <scope>NUCLEOTIDE SEQUENCE [LARGE SCALE GENOMIC DNA]</scope>
</reference>
<dbReference type="Pfam" id="PF13927">
    <property type="entry name" value="Ig_3"/>
    <property type="match status" value="2"/>
</dbReference>
<dbReference type="InterPro" id="IPR036179">
    <property type="entry name" value="Ig-like_dom_sf"/>
</dbReference>
<dbReference type="Gene3D" id="2.60.40.10">
    <property type="entry name" value="Immunoglobulins"/>
    <property type="match status" value="2"/>
</dbReference>
<feature type="domain" description="Ig-like" evidence="9">
    <location>
        <begin position="138"/>
        <end position="220"/>
    </location>
</feature>
<comment type="caution">
    <text evidence="10">The sequence shown here is derived from an EMBL/GenBank/DDBJ whole genome shotgun (WGS) entry which is preliminary data.</text>
</comment>
<keyword evidence="11" id="KW-1185">Reference proteome</keyword>
<evidence type="ECO:0000256" key="1">
    <source>
        <dbReference type="ARBA" id="ARBA00004236"/>
    </source>
</evidence>
<dbReference type="SMART" id="SM00408">
    <property type="entry name" value="IGc2"/>
    <property type="match status" value="2"/>
</dbReference>
<dbReference type="FunFam" id="2.60.40.10:FF:000005">
    <property type="entry name" value="Neuronal cell adhesion molecule"/>
    <property type="match status" value="2"/>
</dbReference>
<dbReference type="EMBL" id="LSMT01000073">
    <property type="protein sequence ID" value="PFX28996.1"/>
    <property type="molecule type" value="Genomic_DNA"/>
</dbReference>
<evidence type="ECO:0000313" key="10">
    <source>
        <dbReference type="EMBL" id="PFX28996.1"/>
    </source>
</evidence>
<evidence type="ECO:0000256" key="4">
    <source>
        <dbReference type="ARBA" id="ARBA00023136"/>
    </source>
</evidence>
<evidence type="ECO:0000256" key="3">
    <source>
        <dbReference type="ARBA" id="ARBA00022737"/>
    </source>
</evidence>
<dbReference type="PANTHER" id="PTHR47633">
    <property type="entry name" value="IMMUNOGLOBULIN"/>
    <property type="match status" value="1"/>
</dbReference>
<evidence type="ECO:0000313" key="11">
    <source>
        <dbReference type="Proteomes" id="UP000225706"/>
    </source>
</evidence>
<dbReference type="SMART" id="SM00409">
    <property type="entry name" value="IG"/>
    <property type="match status" value="2"/>
</dbReference>
<keyword evidence="4 8" id="KW-0472">Membrane</keyword>